<keyword evidence="2" id="KW-0949">S-adenosyl-L-methionine</keyword>
<dbReference type="InterPro" id="IPR007197">
    <property type="entry name" value="rSAM"/>
</dbReference>
<dbReference type="SUPFAM" id="SSF102114">
    <property type="entry name" value="Radical SAM enzymes"/>
    <property type="match status" value="1"/>
</dbReference>
<dbReference type="InterPro" id="IPR013785">
    <property type="entry name" value="Aldolase_TIM"/>
</dbReference>
<comment type="cofactor">
    <cofactor evidence="1">
        <name>[4Fe-4S] cluster</name>
        <dbReference type="ChEBI" id="CHEBI:49883"/>
    </cofactor>
</comment>
<dbReference type="Gene3D" id="3.20.20.70">
    <property type="entry name" value="Aldolase class I"/>
    <property type="match status" value="1"/>
</dbReference>
<evidence type="ECO:0000259" key="6">
    <source>
        <dbReference type="PROSITE" id="PS51918"/>
    </source>
</evidence>
<protein>
    <submittedName>
        <fullName evidence="7">Radical SAM protein</fullName>
    </submittedName>
</protein>
<evidence type="ECO:0000256" key="2">
    <source>
        <dbReference type="ARBA" id="ARBA00022691"/>
    </source>
</evidence>
<gene>
    <name evidence="7" type="ORF">GKD59_01830</name>
    <name evidence="8" type="ORF">P2T59_16555</name>
</gene>
<proteinExistence type="predicted"/>
<reference evidence="7 9" key="1">
    <citation type="journal article" date="2019" name="Nat. Med.">
        <title>A library of human gut bacterial isolates paired with longitudinal multiomics data enables mechanistic microbiome research.</title>
        <authorList>
            <person name="Poyet M."/>
            <person name="Groussin M."/>
            <person name="Gibbons S.M."/>
            <person name="Avila-Pacheco J."/>
            <person name="Jiang X."/>
            <person name="Kearney S.M."/>
            <person name="Perrotta A.R."/>
            <person name="Berdy B."/>
            <person name="Zhao S."/>
            <person name="Lieberman T.D."/>
            <person name="Swanson P.K."/>
            <person name="Smith M."/>
            <person name="Roesemann S."/>
            <person name="Alexander J.E."/>
            <person name="Rich S.A."/>
            <person name="Livny J."/>
            <person name="Vlamakis H."/>
            <person name="Clish C."/>
            <person name="Bullock K."/>
            <person name="Deik A."/>
            <person name="Scott J."/>
            <person name="Pierce K.A."/>
            <person name="Xavier R.J."/>
            <person name="Alm E.J."/>
        </authorList>
    </citation>
    <scope>NUCLEOTIDE SEQUENCE [LARGE SCALE GENOMIC DNA]</scope>
    <source>
        <strain evidence="7 9">BIOML-A41</strain>
    </source>
</reference>
<keyword evidence="5" id="KW-0411">Iron-sulfur</keyword>
<evidence type="ECO:0000256" key="3">
    <source>
        <dbReference type="ARBA" id="ARBA00022723"/>
    </source>
</evidence>
<evidence type="ECO:0000256" key="1">
    <source>
        <dbReference type="ARBA" id="ARBA00001966"/>
    </source>
</evidence>
<dbReference type="GO" id="GO:0051536">
    <property type="term" value="F:iron-sulfur cluster binding"/>
    <property type="evidence" value="ECO:0007669"/>
    <property type="project" value="UniProtKB-KW"/>
</dbReference>
<name>A0A174V537_PARDI</name>
<dbReference type="Pfam" id="PF04055">
    <property type="entry name" value="Radical_SAM"/>
    <property type="match status" value="1"/>
</dbReference>
<reference evidence="8" key="2">
    <citation type="submission" date="2023-03" db="EMBL/GenBank/DDBJ databases">
        <title>Parabacteroides distasonis, a bacteria resistant against UC.</title>
        <authorList>
            <person name="Dai W."/>
        </authorList>
    </citation>
    <scope>NUCLEOTIDE SEQUENCE</scope>
    <source>
        <strain evidence="8">F1-28</strain>
    </source>
</reference>
<evidence type="ECO:0000256" key="5">
    <source>
        <dbReference type="ARBA" id="ARBA00023014"/>
    </source>
</evidence>
<dbReference type="EMBL" id="WKLT01000001">
    <property type="protein sequence ID" value="MRY56673.1"/>
    <property type="molecule type" value="Genomic_DNA"/>
</dbReference>
<dbReference type="Proteomes" id="UP001221009">
    <property type="component" value="Chromosome"/>
</dbReference>
<dbReference type="CDD" id="cd01335">
    <property type="entry name" value="Radical_SAM"/>
    <property type="match status" value="1"/>
</dbReference>
<dbReference type="InterPro" id="IPR050377">
    <property type="entry name" value="Radical_SAM_PqqE_MftC-like"/>
</dbReference>
<dbReference type="SFLD" id="SFLDG01067">
    <property type="entry name" value="SPASM/twitch_domain_containing"/>
    <property type="match status" value="1"/>
</dbReference>
<dbReference type="RefSeq" id="WP_048926893.1">
    <property type="nucleotide sequence ID" value="NZ_AP019729.1"/>
</dbReference>
<dbReference type="AlphaFoldDB" id="A0A174V537"/>
<evidence type="ECO:0000313" key="7">
    <source>
        <dbReference type="EMBL" id="MRY56673.1"/>
    </source>
</evidence>
<dbReference type="EMBL" id="CP120353">
    <property type="protein sequence ID" value="WET63298.1"/>
    <property type="molecule type" value="Genomic_DNA"/>
</dbReference>
<evidence type="ECO:0000313" key="9">
    <source>
        <dbReference type="Proteomes" id="UP000463337"/>
    </source>
</evidence>
<evidence type="ECO:0000256" key="4">
    <source>
        <dbReference type="ARBA" id="ARBA00023004"/>
    </source>
</evidence>
<organism evidence="7 9">
    <name type="scientific">Parabacteroides distasonis</name>
    <dbReference type="NCBI Taxonomy" id="823"/>
    <lineage>
        <taxon>Bacteria</taxon>
        <taxon>Pseudomonadati</taxon>
        <taxon>Bacteroidota</taxon>
        <taxon>Bacteroidia</taxon>
        <taxon>Bacteroidales</taxon>
        <taxon>Tannerellaceae</taxon>
        <taxon>Parabacteroides</taxon>
    </lineage>
</organism>
<evidence type="ECO:0000313" key="8">
    <source>
        <dbReference type="EMBL" id="WET63298.1"/>
    </source>
</evidence>
<dbReference type="GO" id="GO:0046872">
    <property type="term" value="F:metal ion binding"/>
    <property type="evidence" value="ECO:0007669"/>
    <property type="project" value="UniProtKB-KW"/>
</dbReference>
<accession>A0A174V537</accession>
<dbReference type="Proteomes" id="UP000463337">
    <property type="component" value="Unassembled WGS sequence"/>
</dbReference>
<sequence length="440" mass="51099">MKDELTINQNYVLRKGLDDQYSLYNKSIQKRYELSYKLFFILNLFRHSSLSLGYVKEKFENMGINMDDFLVFLRNPEFIDLLVPTKESFCIPDFYKDKKNLSPLTEISPGRIDFVITKHCNLACKHCFEGASPKFGIREYGIDVFSRIFSEFDRINLKTLKITGGEPFTVPNFDQILLELSKRHFETIVLTNGMLIKDRDIEILRLGDIHLGISLDGLDSETHDFTRGKGAFDVISRQLLRLRDAGVKFGITCSINKRNFYQIRDMISFTLDFLRAEVLFLNCLRPVGRAGDNKNLFLSEDESQEVYRVYNEAHKKYGRRLELSDDLSLVEKEKSDIIACSAGNSILAMDENLDIYPCFYAFDHEEYVIGNLLHESIDDIWRSSKLDRFRGITRLNDLDDCPKCQFKKQCALKNCRLKPVFEGKKFTSSVSYCKRNALEI</sequence>
<keyword evidence="4" id="KW-0408">Iron</keyword>
<feature type="domain" description="Radical SAM core" evidence="6">
    <location>
        <begin position="106"/>
        <end position="320"/>
    </location>
</feature>
<keyword evidence="3" id="KW-0479">Metal-binding</keyword>
<dbReference type="PANTHER" id="PTHR11228:SF7">
    <property type="entry name" value="PQQA PEPTIDE CYCLASE"/>
    <property type="match status" value="1"/>
</dbReference>
<dbReference type="Pfam" id="PF13186">
    <property type="entry name" value="SPASM"/>
    <property type="match status" value="1"/>
</dbReference>
<dbReference type="NCBIfam" id="TIGR04085">
    <property type="entry name" value="rSAM_more_4Fe4S"/>
    <property type="match status" value="1"/>
</dbReference>
<dbReference type="PROSITE" id="PS51918">
    <property type="entry name" value="RADICAL_SAM"/>
    <property type="match status" value="1"/>
</dbReference>
<dbReference type="GO" id="GO:0003824">
    <property type="term" value="F:catalytic activity"/>
    <property type="evidence" value="ECO:0007669"/>
    <property type="project" value="InterPro"/>
</dbReference>
<dbReference type="SFLD" id="SFLDG01386">
    <property type="entry name" value="main_SPASM_domain-containing"/>
    <property type="match status" value="1"/>
</dbReference>
<dbReference type="InterPro" id="IPR023885">
    <property type="entry name" value="4Fe4S-binding_SPASM_dom"/>
</dbReference>
<dbReference type="InterPro" id="IPR058240">
    <property type="entry name" value="rSAM_sf"/>
</dbReference>
<dbReference type="PANTHER" id="PTHR11228">
    <property type="entry name" value="RADICAL SAM DOMAIN PROTEIN"/>
    <property type="match status" value="1"/>
</dbReference>
<dbReference type="SFLD" id="SFLDS00029">
    <property type="entry name" value="Radical_SAM"/>
    <property type="match status" value="1"/>
</dbReference>